<dbReference type="Pfam" id="PF01925">
    <property type="entry name" value="TauE"/>
    <property type="match status" value="1"/>
</dbReference>
<dbReference type="InterPro" id="IPR002781">
    <property type="entry name" value="TM_pro_TauE-like"/>
</dbReference>
<organism evidence="6 7">
    <name type="scientific">Sulfidibacter corallicola</name>
    <dbReference type="NCBI Taxonomy" id="2818388"/>
    <lineage>
        <taxon>Bacteria</taxon>
        <taxon>Pseudomonadati</taxon>
        <taxon>Acidobacteriota</taxon>
        <taxon>Holophagae</taxon>
        <taxon>Acanthopleuribacterales</taxon>
        <taxon>Acanthopleuribacteraceae</taxon>
        <taxon>Sulfidibacter</taxon>
    </lineage>
</organism>
<dbReference type="KEGG" id="scor:J3U87_13230"/>
<dbReference type="InterPro" id="IPR051598">
    <property type="entry name" value="TSUP/Inactive_protease-like"/>
</dbReference>
<comment type="subcellular location">
    <subcellularLocation>
        <location evidence="5">Cell membrane</location>
        <topology evidence="5">Multi-pass membrane protein</topology>
    </subcellularLocation>
    <subcellularLocation>
        <location evidence="1">Membrane</location>
        <topology evidence="1">Multi-pass membrane protein</topology>
    </subcellularLocation>
</comment>
<feature type="transmembrane region" description="Helical" evidence="5">
    <location>
        <begin position="96"/>
        <end position="113"/>
    </location>
</feature>
<feature type="transmembrane region" description="Helical" evidence="5">
    <location>
        <begin position="40"/>
        <end position="58"/>
    </location>
</feature>
<dbReference type="PANTHER" id="PTHR43701">
    <property type="entry name" value="MEMBRANE TRANSPORTER PROTEIN MJ0441-RELATED"/>
    <property type="match status" value="1"/>
</dbReference>
<comment type="similarity">
    <text evidence="5">Belongs to the 4-toluene sulfonate uptake permease (TSUP) (TC 2.A.102) family.</text>
</comment>
<gene>
    <name evidence="6" type="ORF">J3U87_13230</name>
</gene>
<keyword evidence="7" id="KW-1185">Reference proteome</keyword>
<feature type="transmembrane region" description="Helical" evidence="5">
    <location>
        <begin position="196"/>
        <end position="213"/>
    </location>
</feature>
<evidence type="ECO:0000256" key="2">
    <source>
        <dbReference type="ARBA" id="ARBA00022692"/>
    </source>
</evidence>
<dbReference type="Proteomes" id="UP000663929">
    <property type="component" value="Chromosome"/>
</dbReference>
<evidence type="ECO:0000256" key="3">
    <source>
        <dbReference type="ARBA" id="ARBA00022989"/>
    </source>
</evidence>
<reference evidence="6" key="1">
    <citation type="submission" date="2021-03" db="EMBL/GenBank/DDBJ databases">
        <title>Acanthopleuribacteraceae sp. M133.</title>
        <authorList>
            <person name="Wang G."/>
        </authorList>
    </citation>
    <scope>NUCLEOTIDE SEQUENCE</scope>
    <source>
        <strain evidence="6">M133</strain>
    </source>
</reference>
<keyword evidence="4 5" id="KW-0472">Membrane</keyword>
<evidence type="ECO:0000256" key="4">
    <source>
        <dbReference type="ARBA" id="ARBA00023136"/>
    </source>
</evidence>
<dbReference type="EMBL" id="CP071793">
    <property type="protein sequence ID" value="QTD53411.1"/>
    <property type="molecule type" value="Genomic_DNA"/>
</dbReference>
<dbReference type="AlphaFoldDB" id="A0A8A4TW60"/>
<keyword evidence="2 5" id="KW-0812">Transmembrane</keyword>
<dbReference type="PANTHER" id="PTHR43701:SF2">
    <property type="entry name" value="MEMBRANE TRANSPORTER PROTEIN YJNA-RELATED"/>
    <property type="match status" value="1"/>
</dbReference>
<name>A0A8A4TW60_SULCO</name>
<accession>A0A8A4TW60</accession>
<keyword evidence="5" id="KW-1003">Cell membrane</keyword>
<evidence type="ECO:0000256" key="1">
    <source>
        <dbReference type="ARBA" id="ARBA00004141"/>
    </source>
</evidence>
<feature type="transmembrane region" description="Helical" evidence="5">
    <location>
        <begin position="225"/>
        <end position="242"/>
    </location>
</feature>
<feature type="transmembrane region" description="Helical" evidence="5">
    <location>
        <begin position="7"/>
        <end position="34"/>
    </location>
</feature>
<proteinExistence type="inferred from homology"/>
<sequence length="249" mass="25673">MTLGLALSVLVGITLGLLGGGGSILTLPILLYAMHFEPHTAIAMSLFVVGTTSGIGAVQHARAGNVRWQTGLWFSAGGMAGAFSGGKIGVLIPGPILLLLFGGLMFVTAFAMLRGRRTPQPRNEGARHVGFILVEGFLVGGFTGMVGAGGGFLVVPALVLLGGIPMKEAVGTSLLVISLKSFAGLGGYLGQVDVNWQATLAVTAAAVMGSFAGTRLMRVISPDRLRTGFAWFVMAMAIYMLGRELPGLV</sequence>
<dbReference type="RefSeq" id="WP_237383514.1">
    <property type="nucleotide sequence ID" value="NZ_CP071793.1"/>
</dbReference>
<protein>
    <recommendedName>
        <fullName evidence="5">Probable membrane transporter protein</fullName>
    </recommendedName>
</protein>
<evidence type="ECO:0000313" key="6">
    <source>
        <dbReference type="EMBL" id="QTD53411.1"/>
    </source>
</evidence>
<dbReference type="GO" id="GO:0005886">
    <property type="term" value="C:plasma membrane"/>
    <property type="evidence" value="ECO:0007669"/>
    <property type="project" value="UniProtKB-SubCell"/>
</dbReference>
<feature type="transmembrane region" description="Helical" evidence="5">
    <location>
        <begin position="70"/>
        <end position="90"/>
    </location>
</feature>
<evidence type="ECO:0000313" key="7">
    <source>
        <dbReference type="Proteomes" id="UP000663929"/>
    </source>
</evidence>
<keyword evidence="3 5" id="KW-1133">Transmembrane helix</keyword>
<evidence type="ECO:0000256" key="5">
    <source>
        <dbReference type="RuleBase" id="RU363041"/>
    </source>
</evidence>